<reference evidence="10 11" key="1">
    <citation type="submission" date="2019-05" db="EMBL/GenBank/DDBJ databases">
        <title>Verrucobacter flavum gen. nov., sp. nov. a new member of the family Verrucomicrobiaceae.</title>
        <authorList>
            <person name="Szuroczki S."/>
            <person name="Abbaszade G."/>
            <person name="Szabo A."/>
            <person name="Felfoldi T."/>
            <person name="Schumann P."/>
            <person name="Boka K."/>
            <person name="Keki Z."/>
            <person name="Toumi M."/>
            <person name="Toth E."/>
        </authorList>
    </citation>
    <scope>NUCLEOTIDE SEQUENCE [LARGE SCALE GENOMIC DNA]</scope>
    <source>
        <strain evidence="10 11">MG-N-17</strain>
    </source>
</reference>
<proteinExistence type="inferred from homology"/>
<dbReference type="GO" id="GO:0090729">
    <property type="term" value="F:toxin activity"/>
    <property type="evidence" value="ECO:0007669"/>
    <property type="project" value="UniProtKB-KW"/>
</dbReference>
<keyword evidence="2 8" id="KW-1277">Toxin-antitoxin system</keyword>
<dbReference type="HAMAP" id="MF_00265">
    <property type="entry name" value="VapC_Nob1"/>
    <property type="match status" value="1"/>
</dbReference>
<feature type="binding site" evidence="8">
    <location>
        <position position="100"/>
    </location>
    <ligand>
        <name>Mg(2+)</name>
        <dbReference type="ChEBI" id="CHEBI:18420"/>
    </ligand>
</feature>
<gene>
    <name evidence="8" type="primary">vapC</name>
    <name evidence="10" type="ORF">FEM03_12950</name>
</gene>
<keyword evidence="6 8" id="KW-0460">Magnesium</keyword>
<keyword evidence="4 8" id="KW-0479">Metal-binding</keyword>
<dbReference type="GO" id="GO:0016787">
    <property type="term" value="F:hydrolase activity"/>
    <property type="evidence" value="ECO:0007669"/>
    <property type="project" value="UniProtKB-KW"/>
</dbReference>
<dbReference type="OrthoDB" id="9796690at2"/>
<sequence length="136" mass="15219">MKRLLLDTNVCIDLLRGHKLVTTHFRAHKPAELVLSTITEFELYQGAERAGPDYQVEEGRKVALLLSHLEILPFDSRCAKEAATINAKLLNAGMPISLPDVFIASLALVLKLSLVTNNVRDFSRIQGLQIIDWRKA</sequence>
<comment type="cofactor">
    <cofactor evidence="1 8">
        <name>Mg(2+)</name>
        <dbReference type="ChEBI" id="CHEBI:18420"/>
    </cofactor>
</comment>
<evidence type="ECO:0000256" key="1">
    <source>
        <dbReference type="ARBA" id="ARBA00001946"/>
    </source>
</evidence>
<dbReference type="InterPro" id="IPR002716">
    <property type="entry name" value="PIN_dom"/>
</dbReference>
<comment type="caution">
    <text evidence="10">The sequence shown here is derived from an EMBL/GenBank/DDBJ whole genome shotgun (WGS) entry which is preliminary data.</text>
</comment>
<evidence type="ECO:0000256" key="4">
    <source>
        <dbReference type="ARBA" id="ARBA00022723"/>
    </source>
</evidence>
<dbReference type="InterPro" id="IPR050556">
    <property type="entry name" value="Type_II_TA_system_RNase"/>
</dbReference>
<evidence type="ECO:0000259" key="9">
    <source>
        <dbReference type="Pfam" id="PF01850"/>
    </source>
</evidence>
<evidence type="ECO:0000256" key="3">
    <source>
        <dbReference type="ARBA" id="ARBA00022722"/>
    </source>
</evidence>
<evidence type="ECO:0000256" key="7">
    <source>
        <dbReference type="ARBA" id="ARBA00038093"/>
    </source>
</evidence>
<evidence type="ECO:0000256" key="2">
    <source>
        <dbReference type="ARBA" id="ARBA00022649"/>
    </source>
</evidence>
<keyword evidence="11" id="KW-1185">Reference proteome</keyword>
<keyword evidence="8" id="KW-0800">Toxin</keyword>
<comment type="similarity">
    <text evidence="7 8">Belongs to the PINc/VapC protein family.</text>
</comment>
<dbReference type="EC" id="3.1.-.-" evidence="8"/>
<dbReference type="CDD" id="cd09881">
    <property type="entry name" value="PIN_VapC4-5_FitB-like"/>
    <property type="match status" value="1"/>
</dbReference>
<dbReference type="SUPFAM" id="SSF88723">
    <property type="entry name" value="PIN domain-like"/>
    <property type="match status" value="1"/>
</dbReference>
<dbReference type="Gene3D" id="3.40.50.1010">
    <property type="entry name" value="5'-nuclease"/>
    <property type="match status" value="1"/>
</dbReference>
<dbReference type="Pfam" id="PF01850">
    <property type="entry name" value="PIN"/>
    <property type="match status" value="1"/>
</dbReference>
<feature type="domain" description="PIN" evidence="9">
    <location>
        <begin position="5"/>
        <end position="126"/>
    </location>
</feature>
<evidence type="ECO:0000256" key="8">
    <source>
        <dbReference type="HAMAP-Rule" id="MF_00265"/>
    </source>
</evidence>
<dbReference type="GO" id="GO:0004540">
    <property type="term" value="F:RNA nuclease activity"/>
    <property type="evidence" value="ECO:0007669"/>
    <property type="project" value="InterPro"/>
</dbReference>
<evidence type="ECO:0000256" key="6">
    <source>
        <dbReference type="ARBA" id="ARBA00022842"/>
    </source>
</evidence>
<evidence type="ECO:0000256" key="5">
    <source>
        <dbReference type="ARBA" id="ARBA00022801"/>
    </source>
</evidence>
<dbReference type="PANTHER" id="PTHR33653">
    <property type="entry name" value="RIBONUCLEASE VAPC2"/>
    <property type="match status" value="1"/>
</dbReference>
<feature type="binding site" evidence="8">
    <location>
        <position position="7"/>
    </location>
    <ligand>
        <name>Mg(2+)</name>
        <dbReference type="ChEBI" id="CHEBI:18420"/>
    </ligand>
</feature>
<dbReference type="EMBL" id="VAUV01000009">
    <property type="protein sequence ID" value="TLD70102.1"/>
    <property type="molecule type" value="Genomic_DNA"/>
</dbReference>
<dbReference type="InterPro" id="IPR022907">
    <property type="entry name" value="VapC_family"/>
</dbReference>
<keyword evidence="3 8" id="KW-0540">Nuclease</keyword>
<dbReference type="InterPro" id="IPR029060">
    <property type="entry name" value="PIN-like_dom_sf"/>
</dbReference>
<keyword evidence="5 8" id="KW-0378">Hydrolase</keyword>
<dbReference type="GO" id="GO:0000287">
    <property type="term" value="F:magnesium ion binding"/>
    <property type="evidence" value="ECO:0007669"/>
    <property type="project" value="UniProtKB-UniRule"/>
</dbReference>
<dbReference type="AlphaFoldDB" id="A0A5R8KCS6"/>
<organism evidence="10 11">
    <name type="scientific">Phragmitibacter flavus</name>
    <dbReference type="NCBI Taxonomy" id="2576071"/>
    <lineage>
        <taxon>Bacteria</taxon>
        <taxon>Pseudomonadati</taxon>
        <taxon>Verrucomicrobiota</taxon>
        <taxon>Verrucomicrobiia</taxon>
        <taxon>Verrucomicrobiales</taxon>
        <taxon>Verrucomicrobiaceae</taxon>
        <taxon>Phragmitibacter</taxon>
    </lineage>
</organism>
<protein>
    <recommendedName>
        <fullName evidence="8">Ribonuclease VapC</fullName>
        <shortName evidence="8">RNase VapC</shortName>
        <ecNumber evidence="8">3.1.-.-</ecNumber>
    </recommendedName>
    <alternativeName>
        <fullName evidence="8">Toxin VapC</fullName>
    </alternativeName>
</protein>
<evidence type="ECO:0000313" key="10">
    <source>
        <dbReference type="EMBL" id="TLD70102.1"/>
    </source>
</evidence>
<dbReference type="Proteomes" id="UP000306196">
    <property type="component" value="Unassembled WGS sequence"/>
</dbReference>
<name>A0A5R8KCS6_9BACT</name>
<accession>A0A5R8KCS6</accession>
<dbReference type="PANTHER" id="PTHR33653:SF1">
    <property type="entry name" value="RIBONUCLEASE VAPC2"/>
    <property type="match status" value="1"/>
</dbReference>
<dbReference type="RefSeq" id="WP_138086696.1">
    <property type="nucleotide sequence ID" value="NZ_VAUV01000009.1"/>
</dbReference>
<evidence type="ECO:0000313" key="11">
    <source>
        <dbReference type="Proteomes" id="UP000306196"/>
    </source>
</evidence>
<comment type="function">
    <text evidence="8">Toxic component of a toxin-antitoxin (TA) system. An RNase.</text>
</comment>